<dbReference type="EMBL" id="JAVAMP010000002">
    <property type="protein sequence ID" value="MDP5273633.1"/>
    <property type="molecule type" value="Genomic_DNA"/>
</dbReference>
<comment type="caution">
    <text evidence="1">The sequence shown here is derived from an EMBL/GenBank/DDBJ whole genome shotgun (WGS) entry which is preliminary data.</text>
</comment>
<dbReference type="Proteomes" id="UP001231941">
    <property type="component" value="Unassembled WGS sequence"/>
</dbReference>
<sequence length="585" mass="65652">MMNIQKLKLVMVLFISFLLVISLMMTPVHSAEIDQYIKMPKSTWEGDLGSAKSYVQVLEYGDYIGLNFRFFYPYNGNIGGAGLFPSGAHEGDWESVKILVNKNSDSIEQIRPSAHDNEHGWKSPSIFEYESGHPVIYSAEHSHANYWTEGKHTRLSGFGNDYTSKTHLWDIPNDNFIIINEQNTPWMDFQGRWGASGSTDAQDDCGFTCPNSPRFSSGYNWFIDVTNATQSSDITNLGEVDVTNAYLYAKEYAPVVYLQVNEQYFPSTVEWLLKQAPLKENGSVLLDVGELNSWSLVGKSSEIIPLDFTNYNTSAQSEITPKPTEDKDEVFELSALGSDTKDYVNKTIYINPQGNTYTFGVWLKTTDGSMNQQVSLRLRSQGNLNGGNGDHDFLVTFNVTNEWTYYSVSETFDEAADWIRTTIYPVGYQNSIGNVLASKPLIVQDMDFTSFNPSDFSEITPTSDVDKESSFELSALGIDTTDYMNRTFYINPDGKTFTFGVWLKTLNGSTNQTVSLRLRSQGNQNGGNGDNDQLVTFDVTDVWAYYTVTERFDVSANWIRTTIYPNGKQNGTGSILASEPVLSLE</sequence>
<proteinExistence type="predicted"/>
<name>A0ABT9IWC2_9BACL</name>
<reference evidence="1 2" key="1">
    <citation type="submission" date="2023-08" db="EMBL/GenBank/DDBJ databases">
        <authorList>
            <person name="Park J.-S."/>
        </authorList>
    </citation>
    <scope>NUCLEOTIDE SEQUENCE [LARGE SCALE GENOMIC DNA]</scope>
    <source>
        <strain evidence="1 2">2205SS18-9</strain>
    </source>
</reference>
<keyword evidence="2" id="KW-1185">Reference proteome</keyword>
<dbReference type="PANTHER" id="PTHR48174">
    <property type="entry name" value="DUF946 FAMILY PROTEIN"/>
    <property type="match status" value="1"/>
</dbReference>
<evidence type="ECO:0000313" key="1">
    <source>
        <dbReference type="EMBL" id="MDP5273633.1"/>
    </source>
</evidence>
<dbReference type="Pfam" id="PF06101">
    <property type="entry name" value="Vps62"/>
    <property type="match status" value="1"/>
</dbReference>
<dbReference type="InterPro" id="IPR009291">
    <property type="entry name" value="Vps62"/>
</dbReference>
<gene>
    <name evidence="1" type="ORF">Q5Y73_05930</name>
</gene>
<evidence type="ECO:0000313" key="2">
    <source>
        <dbReference type="Proteomes" id="UP001231941"/>
    </source>
</evidence>
<dbReference type="PANTHER" id="PTHR48174:SF5">
    <property type="entry name" value="VACUOLAR PROTEIN SORTING-ASSOCIATED PROTEIN 62"/>
    <property type="match status" value="1"/>
</dbReference>
<dbReference type="RefSeq" id="WP_305990942.1">
    <property type="nucleotide sequence ID" value="NZ_JAVAMP010000002.1"/>
</dbReference>
<accession>A0ABT9IWC2</accession>
<organism evidence="1 2">
    <name type="scientific">Chengkuizengella axinellae</name>
    <dbReference type="NCBI Taxonomy" id="3064388"/>
    <lineage>
        <taxon>Bacteria</taxon>
        <taxon>Bacillati</taxon>
        <taxon>Bacillota</taxon>
        <taxon>Bacilli</taxon>
        <taxon>Bacillales</taxon>
        <taxon>Paenibacillaceae</taxon>
        <taxon>Chengkuizengella</taxon>
    </lineage>
</organism>
<protein>
    <submittedName>
        <fullName evidence="1">Vps62-related protein</fullName>
    </submittedName>
</protein>
<dbReference type="Gene3D" id="2.60.120.260">
    <property type="entry name" value="Galactose-binding domain-like"/>
    <property type="match status" value="2"/>
</dbReference>